<dbReference type="InParanoid" id="B9S8B6"/>
<proteinExistence type="predicted"/>
<organism evidence="3 4">
    <name type="scientific">Ricinus communis</name>
    <name type="common">Castor bean</name>
    <dbReference type="NCBI Taxonomy" id="3988"/>
    <lineage>
        <taxon>Eukaryota</taxon>
        <taxon>Viridiplantae</taxon>
        <taxon>Streptophyta</taxon>
        <taxon>Embryophyta</taxon>
        <taxon>Tracheophyta</taxon>
        <taxon>Spermatophyta</taxon>
        <taxon>Magnoliopsida</taxon>
        <taxon>eudicotyledons</taxon>
        <taxon>Gunneridae</taxon>
        <taxon>Pentapetalae</taxon>
        <taxon>rosids</taxon>
        <taxon>fabids</taxon>
        <taxon>Malpighiales</taxon>
        <taxon>Euphorbiaceae</taxon>
        <taxon>Acalyphoideae</taxon>
        <taxon>Acalypheae</taxon>
        <taxon>Ricinus</taxon>
    </lineage>
</organism>
<dbReference type="SUPFAM" id="SSF68912">
    <property type="entry name" value="Rho N-terminal domain-like"/>
    <property type="match status" value="1"/>
</dbReference>
<dbReference type="InterPro" id="IPR011112">
    <property type="entry name" value="Rho-like_N"/>
</dbReference>
<keyword evidence="4" id="KW-1185">Reference proteome</keyword>
<dbReference type="FunCoup" id="B9S8B6">
    <property type="interactions" value="262"/>
</dbReference>
<dbReference type="Proteomes" id="UP000008311">
    <property type="component" value="Unassembled WGS sequence"/>
</dbReference>
<feature type="compositionally biased region" description="Basic and acidic residues" evidence="1">
    <location>
        <begin position="176"/>
        <end position="195"/>
    </location>
</feature>
<dbReference type="Gene3D" id="1.10.720.10">
    <property type="match status" value="1"/>
</dbReference>
<name>B9S8B6_RICCO</name>
<feature type="region of interest" description="Disordered" evidence="1">
    <location>
        <begin position="82"/>
        <end position="121"/>
    </location>
</feature>
<dbReference type="AlphaFoldDB" id="B9S8B6"/>
<feature type="region of interest" description="Disordered" evidence="1">
    <location>
        <begin position="140"/>
        <end position="252"/>
    </location>
</feature>
<feature type="compositionally biased region" description="Basic residues" evidence="1">
    <location>
        <begin position="90"/>
        <end position="103"/>
    </location>
</feature>
<feature type="compositionally biased region" description="Polar residues" evidence="1">
    <location>
        <begin position="234"/>
        <end position="244"/>
    </location>
</feature>
<feature type="domain" description="Rho termination factor-like N-terminal" evidence="2">
    <location>
        <begin position="255"/>
        <end position="285"/>
    </location>
</feature>
<gene>
    <name evidence="3" type="ORF">RCOM_1250170</name>
</gene>
<dbReference type="eggNOG" id="ENOG502S2MZ">
    <property type="taxonomic scope" value="Eukaryota"/>
</dbReference>
<dbReference type="PANTHER" id="PTHR34449">
    <property type="entry name" value="RHO TERMINATION FACTOR"/>
    <property type="match status" value="1"/>
</dbReference>
<sequence>MDAVVFHSHSVFNFPSCLSFNRQLNLRKFSCSFKVFGDLSDLDNCSPLSMELIGILLNLAEIADGPSTFSWQKRVLQLSISNTKSDGSRRGRSPRKSSSPGKRKKEDKSEKYQFSDGKLPRSPEKDEIIALFRRIHSSISKGEAKSTQQTDINFSEDKSPTESILEALRQSRKPVKGREQDRVSMQKRGVPKEGPKLQNNAQHMAAKFNFTRPPSKFIRRSPISSPSFPRGSPTELNNDPSASTESDKVLELPQIEEMKLPELKELAKSRGIKGYSKLKKGELLELLRS</sequence>
<reference evidence="4" key="1">
    <citation type="journal article" date="2010" name="Nat. Biotechnol.">
        <title>Draft genome sequence of the oilseed species Ricinus communis.</title>
        <authorList>
            <person name="Chan A.P."/>
            <person name="Crabtree J."/>
            <person name="Zhao Q."/>
            <person name="Lorenzi H."/>
            <person name="Orvis J."/>
            <person name="Puiu D."/>
            <person name="Melake-Berhan A."/>
            <person name="Jones K.M."/>
            <person name="Redman J."/>
            <person name="Chen G."/>
            <person name="Cahoon E.B."/>
            <person name="Gedil M."/>
            <person name="Stanke M."/>
            <person name="Haas B.J."/>
            <person name="Wortman J.R."/>
            <person name="Fraser-Liggett C.M."/>
            <person name="Ravel J."/>
            <person name="Rabinowicz P.D."/>
        </authorList>
    </citation>
    <scope>NUCLEOTIDE SEQUENCE [LARGE SCALE GENOMIC DNA]</scope>
    <source>
        <strain evidence="4">cv. Hale</strain>
    </source>
</reference>
<evidence type="ECO:0000256" key="1">
    <source>
        <dbReference type="SAM" id="MobiDB-lite"/>
    </source>
</evidence>
<feature type="compositionally biased region" description="Low complexity" evidence="1">
    <location>
        <begin position="212"/>
        <end position="233"/>
    </location>
</feature>
<evidence type="ECO:0000259" key="2">
    <source>
        <dbReference type="Pfam" id="PF07498"/>
    </source>
</evidence>
<dbReference type="Pfam" id="PF07498">
    <property type="entry name" value="Rho_N"/>
    <property type="match status" value="1"/>
</dbReference>
<dbReference type="STRING" id="3988.B9S8B6"/>
<dbReference type="GO" id="GO:0006353">
    <property type="term" value="P:DNA-templated transcription termination"/>
    <property type="evidence" value="ECO:0007669"/>
    <property type="project" value="InterPro"/>
</dbReference>
<evidence type="ECO:0000313" key="4">
    <source>
        <dbReference type="Proteomes" id="UP000008311"/>
    </source>
</evidence>
<feature type="compositionally biased region" description="Basic and acidic residues" evidence="1">
    <location>
        <begin position="104"/>
        <end position="121"/>
    </location>
</feature>
<protein>
    <recommendedName>
        <fullName evidence="2">Rho termination factor-like N-terminal domain-containing protein</fullName>
    </recommendedName>
</protein>
<feature type="compositionally biased region" description="Polar residues" evidence="1">
    <location>
        <begin position="140"/>
        <end position="153"/>
    </location>
</feature>
<dbReference type="InterPro" id="IPR036269">
    <property type="entry name" value="Rho_N_sf"/>
</dbReference>
<accession>B9S8B6</accession>
<dbReference type="PANTHER" id="PTHR34449:SF2">
    <property type="entry name" value="RHO TERMINATION FACTOR"/>
    <property type="match status" value="1"/>
</dbReference>
<dbReference type="EMBL" id="EQ973891">
    <property type="protein sequence ID" value="EEF40093.1"/>
    <property type="molecule type" value="Genomic_DNA"/>
</dbReference>
<evidence type="ECO:0000313" key="3">
    <source>
        <dbReference type="EMBL" id="EEF40093.1"/>
    </source>
</evidence>